<dbReference type="Pfam" id="PF13692">
    <property type="entry name" value="Glyco_trans_1_4"/>
    <property type="match status" value="1"/>
</dbReference>
<protein>
    <recommendedName>
        <fullName evidence="3">Glycosyltransferase subfamily 4-like N-terminal domain-containing protein</fullName>
    </recommendedName>
</protein>
<evidence type="ECO:0000259" key="3">
    <source>
        <dbReference type="Pfam" id="PF13579"/>
    </source>
</evidence>
<keyword evidence="1" id="KW-0328">Glycosyltransferase</keyword>
<evidence type="ECO:0000256" key="1">
    <source>
        <dbReference type="ARBA" id="ARBA00022676"/>
    </source>
</evidence>
<name>A0A512SWJ2_9MICO</name>
<dbReference type="Proteomes" id="UP000321793">
    <property type="component" value="Unassembled WGS sequence"/>
</dbReference>
<evidence type="ECO:0000313" key="5">
    <source>
        <dbReference type="Proteomes" id="UP000321793"/>
    </source>
</evidence>
<dbReference type="Pfam" id="PF13579">
    <property type="entry name" value="Glyco_trans_4_4"/>
    <property type="match status" value="1"/>
</dbReference>
<dbReference type="RefSeq" id="WP_222611908.1">
    <property type="nucleotide sequence ID" value="NZ_BAABDN010000001.1"/>
</dbReference>
<dbReference type="Gene3D" id="3.40.50.2000">
    <property type="entry name" value="Glycogen Phosphorylase B"/>
    <property type="match status" value="2"/>
</dbReference>
<evidence type="ECO:0000313" key="4">
    <source>
        <dbReference type="EMBL" id="GEQ12318.1"/>
    </source>
</evidence>
<dbReference type="SUPFAM" id="SSF53756">
    <property type="entry name" value="UDP-Glycosyltransferase/glycogen phosphorylase"/>
    <property type="match status" value="1"/>
</dbReference>
<accession>A0A512SWJ2</accession>
<keyword evidence="5" id="KW-1185">Reference proteome</keyword>
<keyword evidence="2" id="KW-0808">Transferase</keyword>
<sequence>MTTPTAPVDLTGRTVLMLVWTGVATDTRVLREATTLVSAGARVHIIGRAVPADFVPPAGITVESAGRAPSAASRTRELTAPERLARWALLPVHVRRRWTAWQREATDRAFEWSGSTGLVPDVVHVHDYTALAAGHALADSWGVPFVYDTHEYWVGRPVEGRRAPLLRRRERLEEGRLARDAAAVVTVGAGVADALRSDHPDWPRVTVVRNTFPLRDDAAPEAEAAGPPTRLVYGGRLAAYRELEVIADASERSALPITVLGPGDDEWLRTFDAKALEVLPAEPLPQLDERLRRAGAALVTHSDRWLNHRLAMPNKLFHAVSLGLPVVATDVGDLGALVREHGLGTLYAPGDADGLVRAIDELVADHGRFRAAVAAARTALSWSADGDALLGVYGGVL</sequence>
<proteinExistence type="predicted"/>
<dbReference type="AlphaFoldDB" id="A0A512SWJ2"/>
<dbReference type="EMBL" id="BKBA01000003">
    <property type="protein sequence ID" value="GEQ12318.1"/>
    <property type="molecule type" value="Genomic_DNA"/>
</dbReference>
<comment type="caution">
    <text evidence="4">The sequence shown here is derived from an EMBL/GenBank/DDBJ whole genome shotgun (WGS) entry which is preliminary data.</text>
</comment>
<dbReference type="GO" id="GO:0016757">
    <property type="term" value="F:glycosyltransferase activity"/>
    <property type="evidence" value="ECO:0007669"/>
    <property type="project" value="UniProtKB-KW"/>
</dbReference>
<gene>
    <name evidence="4" type="ORF">KLO01_03650</name>
</gene>
<dbReference type="PANTHER" id="PTHR12526">
    <property type="entry name" value="GLYCOSYLTRANSFERASE"/>
    <property type="match status" value="1"/>
</dbReference>
<evidence type="ECO:0000256" key="2">
    <source>
        <dbReference type="ARBA" id="ARBA00022679"/>
    </source>
</evidence>
<dbReference type="InterPro" id="IPR028098">
    <property type="entry name" value="Glyco_trans_4-like_N"/>
</dbReference>
<organism evidence="4 5">
    <name type="scientific">Knoellia locipacati</name>
    <dbReference type="NCBI Taxonomy" id="882824"/>
    <lineage>
        <taxon>Bacteria</taxon>
        <taxon>Bacillati</taxon>
        <taxon>Actinomycetota</taxon>
        <taxon>Actinomycetes</taxon>
        <taxon>Micrococcales</taxon>
        <taxon>Intrasporangiaceae</taxon>
        <taxon>Knoellia</taxon>
    </lineage>
</organism>
<feature type="domain" description="Glycosyltransferase subfamily 4-like N-terminal" evidence="3">
    <location>
        <begin position="27"/>
        <end position="210"/>
    </location>
</feature>
<dbReference type="PANTHER" id="PTHR12526:SF600">
    <property type="entry name" value="GLYCOSYL TRANSFERASE GROUP 1"/>
    <property type="match status" value="1"/>
</dbReference>
<reference evidence="4 5" key="1">
    <citation type="submission" date="2019-07" db="EMBL/GenBank/DDBJ databases">
        <title>Whole genome shotgun sequence of Knoellia locipacati NBRC 109775.</title>
        <authorList>
            <person name="Hosoyama A."/>
            <person name="Uohara A."/>
            <person name="Ohji S."/>
            <person name="Ichikawa N."/>
        </authorList>
    </citation>
    <scope>NUCLEOTIDE SEQUENCE [LARGE SCALE GENOMIC DNA]</scope>
    <source>
        <strain evidence="4 5">NBRC 109775</strain>
    </source>
</reference>